<reference evidence="9 10" key="1">
    <citation type="journal article" date="2010" name="Appl. Environ. Microbiol.">
        <title>The genome sequence of the crenarchaeon Acidilobus saccharovorans supports a new order, Acidilobales, and suggests an important ecological role in terrestrial acidic hot springs.</title>
        <authorList>
            <person name="Mardanov A.V."/>
            <person name="Svetlitchnyi V.A."/>
            <person name="Beletsky A.V."/>
            <person name="Prokofeva M.I."/>
            <person name="Bonch-Osmolovskaya E.A."/>
            <person name="Ravin N.V."/>
            <person name="Skryabin K.G."/>
        </authorList>
    </citation>
    <scope>NUCLEOTIDE SEQUENCE [LARGE SCALE GENOMIC DNA]</scope>
    <source>
        <strain evidence="10">DSM 16705 / JCM 18335 / VKM B-2471 / 345-15</strain>
    </source>
</reference>
<feature type="transmembrane region" description="Helical" evidence="7">
    <location>
        <begin position="158"/>
        <end position="176"/>
    </location>
</feature>
<comment type="similarity">
    <text evidence="7">Belongs to the binding-protein-dependent transport system permease family.</text>
</comment>
<feature type="transmembrane region" description="Helical" evidence="7">
    <location>
        <begin position="120"/>
        <end position="146"/>
    </location>
</feature>
<dbReference type="InParanoid" id="D9Q1M4"/>
<feature type="transmembrane region" description="Helical" evidence="7">
    <location>
        <begin position="49"/>
        <end position="73"/>
    </location>
</feature>
<dbReference type="InterPro" id="IPR035906">
    <property type="entry name" value="MetI-like_sf"/>
</dbReference>
<evidence type="ECO:0000256" key="1">
    <source>
        <dbReference type="ARBA" id="ARBA00004651"/>
    </source>
</evidence>
<evidence type="ECO:0000259" key="8">
    <source>
        <dbReference type="PROSITE" id="PS50928"/>
    </source>
</evidence>
<dbReference type="GO" id="GO:0005886">
    <property type="term" value="C:plasma membrane"/>
    <property type="evidence" value="ECO:0007669"/>
    <property type="project" value="UniProtKB-SubCell"/>
</dbReference>
<dbReference type="AlphaFoldDB" id="D9Q1M4"/>
<dbReference type="PANTHER" id="PTHR43386:SF1">
    <property type="entry name" value="D,D-DIPEPTIDE TRANSPORT SYSTEM PERMEASE PROTEIN DDPC-RELATED"/>
    <property type="match status" value="1"/>
</dbReference>
<sequence>MNMLATVAAAAAFVILALSVTFARGRRSLSILTPERKLSLQVFFSNKPAIAGLIIVLAYVIDALLVQFAPWALGLRHPYVLVPNYANPIPQPPSWKHPLGTTYPGVDLLRAVIKSIRVDLALSVAVVLPGASIGIVIGILATYLGGIVDDVLMRLTDIFFSIPYLVLAVAVGYVLGRDLKSLLIALIVVWWPLYARYTRSVTLQVKEMTFIEAARAAGASNVKIMFRHILPNALPPVLVQMSMDLGTIMLVISTLAFIGFLPVSNFPELGYLTTLGIQYLTTAPWTVIVPGSFIVIFAVAVYLMGMGLMDVINPRRRSSL</sequence>
<evidence type="ECO:0000256" key="6">
    <source>
        <dbReference type="ARBA" id="ARBA00023136"/>
    </source>
</evidence>
<evidence type="ECO:0000256" key="7">
    <source>
        <dbReference type="RuleBase" id="RU363032"/>
    </source>
</evidence>
<feature type="domain" description="ABC transmembrane type-1" evidence="8">
    <location>
        <begin position="116"/>
        <end position="305"/>
    </location>
</feature>
<dbReference type="KEGG" id="asc:ASAC_0806"/>
<evidence type="ECO:0000256" key="4">
    <source>
        <dbReference type="ARBA" id="ARBA00022692"/>
    </source>
</evidence>
<accession>D9Q1M4</accession>
<dbReference type="eggNOG" id="arCOG00748">
    <property type="taxonomic scope" value="Archaea"/>
</dbReference>
<dbReference type="GO" id="GO:0055085">
    <property type="term" value="P:transmembrane transport"/>
    <property type="evidence" value="ECO:0007669"/>
    <property type="project" value="InterPro"/>
</dbReference>
<keyword evidence="5 7" id="KW-1133">Transmembrane helix</keyword>
<dbReference type="RefSeq" id="WP_013266724.1">
    <property type="nucleotide sequence ID" value="NC_014374.1"/>
</dbReference>
<dbReference type="InterPro" id="IPR000515">
    <property type="entry name" value="MetI-like"/>
</dbReference>
<dbReference type="STRING" id="666510.ASAC_0806"/>
<organism evidence="9 10">
    <name type="scientific">Acidilobus saccharovorans (strain DSM 16705 / JCM 18335 / VKM B-2471 / 345-15)</name>
    <dbReference type="NCBI Taxonomy" id="666510"/>
    <lineage>
        <taxon>Archaea</taxon>
        <taxon>Thermoproteota</taxon>
        <taxon>Thermoprotei</taxon>
        <taxon>Acidilobales</taxon>
        <taxon>Acidilobaceae</taxon>
        <taxon>Acidilobus</taxon>
    </lineage>
</organism>
<evidence type="ECO:0000256" key="2">
    <source>
        <dbReference type="ARBA" id="ARBA00022448"/>
    </source>
</evidence>
<evidence type="ECO:0000313" key="9">
    <source>
        <dbReference type="EMBL" id="ADL19212.1"/>
    </source>
</evidence>
<keyword evidence="6 7" id="KW-0472">Membrane</keyword>
<dbReference type="SUPFAM" id="SSF161098">
    <property type="entry name" value="MetI-like"/>
    <property type="match status" value="1"/>
</dbReference>
<dbReference type="PROSITE" id="PS50928">
    <property type="entry name" value="ABC_TM1"/>
    <property type="match status" value="1"/>
</dbReference>
<dbReference type="GeneID" id="9499041"/>
<dbReference type="FunCoup" id="D9Q1M4">
    <property type="interactions" value="23"/>
</dbReference>
<evidence type="ECO:0000256" key="3">
    <source>
        <dbReference type="ARBA" id="ARBA00022475"/>
    </source>
</evidence>
<keyword evidence="3" id="KW-1003">Cell membrane</keyword>
<evidence type="ECO:0000313" key="10">
    <source>
        <dbReference type="Proteomes" id="UP000000346"/>
    </source>
</evidence>
<proteinExistence type="inferred from homology"/>
<feature type="transmembrane region" description="Helical" evidence="7">
    <location>
        <begin position="245"/>
        <end position="263"/>
    </location>
</feature>
<protein>
    <submittedName>
        <fullName evidence="9">Dipeptide/oligopeptide ABC transporter, permease protein</fullName>
    </submittedName>
</protein>
<keyword evidence="4 7" id="KW-0812">Transmembrane</keyword>
<name>D9Q1M4_ACIS3</name>
<keyword evidence="2 7" id="KW-0813">Transport</keyword>
<dbReference type="Proteomes" id="UP000000346">
    <property type="component" value="Chromosome"/>
</dbReference>
<dbReference type="CDD" id="cd06261">
    <property type="entry name" value="TM_PBP2"/>
    <property type="match status" value="1"/>
</dbReference>
<dbReference type="PANTHER" id="PTHR43386">
    <property type="entry name" value="OLIGOPEPTIDE TRANSPORT SYSTEM PERMEASE PROTEIN APPC"/>
    <property type="match status" value="1"/>
</dbReference>
<gene>
    <name evidence="9" type="ordered locus">ASAC_0806</name>
</gene>
<evidence type="ECO:0000256" key="5">
    <source>
        <dbReference type="ARBA" id="ARBA00022989"/>
    </source>
</evidence>
<comment type="subcellular location">
    <subcellularLocation>
        <location evidence="1 7">Cell membrane</location>
        <topology evidence="1 7">Multi-pass membrane protein</topology>
    </subcellularLocation>
</comment>
<dbReference type="InterPro" id="IPR050366">
    <property type="entry name" value="BP-dependent_transpt_permease"/>
</dbReference>
<dbReference type="Pfam" id="PF00528">
    <property type="entry name" value="BPD_transp_1"/>
    <property type="match status" value="1"/>
</dbReference>
<dbReference type="EMBL" id="CP001742">
    <property type="protein sequence ID" value="ADL19212.1"/>
    <property type="molecule type" value="Genomic_DNA"/>
</dbReference>
<dbReference type="Gene3D" id="1.10.3720.10">
    <property type="entry name" value="MetI-like"/>
    <property type="match status" value="1"/>
</dbReference>
<dbReference type="HOGENOM" id="CLU_028518_1_1_2"/>
<keyword evidence="10" id="KW-1185">Reference proteome</keyword>
<feature type="transmembrane region" description="Helical" evidence="7">
    <location>
        <begin position="283"/>
        <end position="309"/>
    </location>
</feature>